<accession>A0A8T2PFS6</accession>
<name>A0A8T2PFS6_9TELE</name>
<dbReference type="Proteomes" id="UP000824540">
    <property type="component" value="Unassembled WGS sequence"/>
</dbReference>
<proteinExistence type="predicted"/>
<reference evidence="1" key="1">
    <citation type="thesis" date="2021" institute="BYU ScholarsArchive" country="Provo, UT, USA">
        <title>Applications of and Algorithms for Genome Assembly and Genomic Analyses with an Emphasis on Marine Teleosts.</title>
        <authorList>
            <person name="Pickett B.D."/>
        </authorList>
    </citation>
    <scope>NUCLEOTIDE SEQUENCE</scope>
    <source>
        <strain evidence="1">HI-2016</strain>
    </source>
</reference>
<evidence type="ECO:0000313" key="1">
    <source>
        <dbReference type="EMBL" id="KAG9348338.1"/>
    </source>
</evidence>
<comment type="caution">
    <text evidence="1">The sequence shown here is derived from an EMBL/GenBank/DDBJ whole genome shotgun (WGS) entry which is preliminary data.</text>
</comment>
<gene>
    <name evidence="1" type="ORF">JZ751_002073</name>
</gene>
<dbReference type="EMBL" id="JAFBMS010000011">
    <property type="protein sequence ID" value="KAG9348338.1"/>
    <property type="molecule type" value="Genomic_DNA"/>
</dbReference>
<keyword evidence="2" id="KW-1185">Reference proteome</keyword>
<evidence type="ECO:0000313" key="2">
    <source>
        <dbReference type="Proteomes" id="UP000824540"/>
    </source>
</evidence>
<dbReference type="AlphaFoldDB" id="A0A8T2PFS6"/>
<organism evidence="1 2">
    <name type="scientific">Albula glossodonta</name>
    <name type="common">roundjaw bonefish</name>
    <dbReference type="NCBI Taxonomy" id="121402"/>
    <lineage>
        <taxon>Eukaryota</taxon>
        <taxon>Metazoa</taxon>
        <taxon>Chordata</taxon>
        <taxon>Craniata</taxon>
        <taxon>Vertebrata</taxon>
        <taxon>Euteleostomi</taxon>
        <taxon>Actinopterygii</taxon>
        <taxon>Neopterygii</taxon>
        <taxon>Teleostei</taxon>
        <taxon>Albuliformes</taxon>
        <taxon>Albulidae</taxon>
        <taxon>Albula</taxon>
    </lineage>
</organism>
<sequence>MCLMPLLPSYGNYGAPPSQGYQQSAQTVMGRQHRATLAMGSSHSKAMDSRAQILLEGMATNPHLMDSRDLMGSLKGVMVNKDRTEIKDHMDSLKGAMGGEMKMIMGRM</sequence>
<protein>
    <submittedName>
        <fullName evidence="1">Uncharacterized protein</fullName>
    </submittedName>
</protein>